<dbReference type="InterPro" id="IPR027417">
    <property type="entry name" value="P-loop_NTPase"/>
</dbReference>
<evidence type="ECO:0000313" key="2">
    <source>
        <dbReference type="Proteomes" id="UP000280066"/>
    </source>
</evidence>
<gene>
    <name evidence="1" type="ORF">EI290_21780</name>
</gene>
<reference evidence="1 2" key="1">
    <citation type="submission" date="2018-12" db="EMBL/GenBank/DDBJ databases">
        <authorList>
            <person name="Feng G."/>
            <person name="Zhu H."/>
        </authorList>
    </citation>
    <scope>NUCLEOTIDE SEQUENCE [LARGE SCALE GENOMIC DNA]</scope>
    <source>
        <strain evidence="1 2">9PBR-2</strain>
    </source>
</reference>
<dbReference type="GO" id="GO:0005524">
    <property type="term" value="F:ATP binding"/>
    <property type="evidence" value="ECO:0007669"/>
    <property type="project" value="UniProtKB-KW"/>
</dbReference>
<keyword evidence="1" id="KW-0547">Nucleotide-binding</keyword>
<dbReference type="Gene3D" id="3.40.50.300">
    <property type="entry name" value="P-loop containing nucleotide triphosphate hydrolases"/>
    <property type="match status" value="1"/>
</dbReference>
<accession>A0A3R9MKR0</accession>
<keyword evidence="2" id="KW-1185">Reference proteome</keyword>
<name>A0A3R9MKR0_9BACT</name>
<dbReference type="RefSeq" id="WP_125433766.1">
    <property type="nucleotide sequence ID" value="NZ_RWIS01000023.1"/>
</dbReference>
<dbReference type="OrthoDB" id="9757917at2"/>
<organism evidence="1 2">
    <name type="scientific">Hymenobacter metallilatus</name>
    <dbReference type="NCBI Taxonomy" id="2493666"/>
    <lineage>
        <taxon>Bacteria</taxon>
        <taxon>Pseudomonadati</taxon>
        <taxon>Bacteroidota</taxon>
        <taxon>Cytophagia</taxon>
        <taxon>Cytophagales</taxon>
        <taxon>Hymenobacteraceae</taxon>
        <taxon>Hymenobacter</taxon>
    </lineage>
</organism>
<protein>
    <submittedName>
        <fullName evidence="1">ATP-binding protein</fullName>
    </submittedName>
</protein>
<comment type="caution">
    <text evidence="1">The sequence shown here is derived from an EMBL/GenBank/DDBJ whole genome shotgun (WGS) entry which is preliminary data.</text>
</comment>
<dbReference type="EMBL" id="RWIS01000023">
    <property type="protein sequence ID" value="RSK23860.1"/>
    <property type="molecule type" value="Genomic_DNA"/>
</dbReference>
<keyword evidence="1" id="KW-0067">ATP-binding</keyword>
<proteinExistence type="predicted"/>
<dbReference type="Proteomes" id="UP000280066">
    <property type="component" value="Unassembled WGS sequence"/>
</dbReference>
<sequence>MINIDLNAIRPLNGKRAEGFEELCAQLARFDRPANSRFERKGTPDAGVECYAVLEDGSEWGWQSKYFDSFGPSQWQQLDESVETVLVKHPHLVRYVICIPLNRPDGRISGKQSAMEAWARHVSKWQGWAAGKGMQVEFIYWGESEILDQLARPAHLGRVRFWFDTQAFDQEWFTARLKEALQTAGARYTAELNLSLPIAEEYEAFGRTSKFFDGLKALAKDIREHFRRLYPNQEVLKNKPIGEAYTELAQLIQDILPNIGRIPEQPVGELLYAPLVEQLSSAIRLTKAIEELLLKKEFEPIPSAKQKKNRPTSTEPYQDLRNGIYRLNTSLRKARSSFQQATDIANTQLLIMTGQAGCGKTHLLCDIAAHRISEGRPTVLLMGQRFIGTNDPWMQALQQLDLATISVEEAIGALESAAQVADSRLLLLVDAINEGNGRSVWPNNIASFLTQATRSPWLGVVFSVRSSYEGYLVPADVRAQAHYVDHQGFTGLEYDATKSFFIHYGLELPSTPLLAPEFRNPLFLKTLCKGLKLKNQRRLPRGFHGITAAFNLYLDGVNEVLATRLDYHPRQNLVRKALEVFAEETAHTDERWLPLSAATSVVDKLLPGRSHTQSLYHGLVTEGVLTEEASRWTGESEHEEVVFISYERLADHLFTNVLLNQYLDATNPAESFKAGTPLAVLYDTTKRFHEGTVEALFIQVPERTGRELSELAPEVLTHWNGHAFRQSIIWRKTTAFSPATRQALRAFDETDGRLEQTLEAILTVASLPDHPFNAEFLDQRLREDGMAERDAWWSILLHDLWDTQSAVDRLVDWSWGVEVTTPLDPQAVELCSITLAWLFTSSNRFLRDRATKGLANLLTGRLEAACKLVERFGDVDDPYVVERVYAAAYGASMRSYDVAAVEQLAVRVFDCVFALQAPPVHILLRDYARGIIERAIYLGATHAFDLARIRPPFNSSWPVIPTEAEVAQLFPDHAARRQDNDGSWALDRIRDSVMADDFGRYVIDPNLDEWLSVPLREPIWKQPKDQRQLLTELALTLSESEQEAWAVFQKAEAALKNAQQLQLQQLLAEQGDDDFAPFFSENSPELEKLQAQLDVLTSEEHQAYEAASQILEAAFTPEHMQQLEAIVGQPEANYESREAPQFDEDLAKRYIVKRVLDLGWTPERFGVFDEHTIGYRGREARKSERIGKKYQWIALHEIMAYTADNYHFYERYSSDEDKSTTYEGPWQPGARDIDPSNMLRTTAKTSFWYSHKPAWWAVQRQQYWGAPDKPKEWLAEWQDLPAVEKLLTVQHPETGVKWLNLEGSFNWTEPVTPDLDSTDTERRQIWYTVRAYLVKQADAPAFMQWAEVNNLQSRDLPKPAQLYEVFLGEHGWSTASQYYQRAYYNGETWQKPGRDCPVEVQVFSFDYVNERGTFDCSLDETVSLNMPRAELVNSLGLRWTGIGADFIDEAGQLASSDPTVHQDGPAALLVREDLIRALLIRENLSLCWVVTGEKQSIGPDSRERFLGRLNLSGAYMLSDTGAVGFLNCFMEKATRNHQDHDVLVHTIRSSDTK</sequence>
<evidence type="ECO:0000313" key="1">
    <source>
        <dbReference type="EMBL" id="RSK23860.1"/>
    </source>
</evidence>
<dbReference type="NCBIfam" id="NF041813">
    <property type="entry name" value="Avs2"/>
    <property type="match status" value="1"/>
</dbReference>